<evidence type="ECO:0000256" key="4">
    <source>
        <dbReference type="ARBA" id="ARBA00022927"/>
    </source>
</evidence>
<dbReference type="NCBIfam" id="TIGR01411">
    <property type="entry name" value="tatAE"/>
    <property type="match status" value="1"/>
</dbReference>
<organism evidence="11 12">
    <name type="scientific">Candidatus Desulfacyla euxinica</name>
    <dbReference type="NCBI Taxonomy" id="2841693"/>
    <lineage>
        <taxon>Bacteria</taxon>
        <taxon>Deltaproteobacteria</taxon>
        <taxon>Candidatus Desulfacyla</taxon>
    </lineage>
</organism>
<evidence type="ECO:0000256" key="3">
    <source>
        <dbReference type="ARBA" id="ARBA00022692"/>
    </source>
</evidence>
<evidence type="ECO:0000256" key="8">
    <source>
        <dbReference type="ARBA" id="ARBA00025340"/>
    </source>
</evidence>
<reference evidence="11 12" key="1">
    <citation type="submission" date="2020-08" db="EMBL/GenBank/DDBJ databases">
        <title>Bridging the membrane lipid divide: bacteria of the FCB group superphylum have the potential to synthesize archaeal ether lipids.</title>
        <authorList>
            <person name="Villanueva L."/>
            <person name="Von Meijenfeldt F.A.B."/>
            <person name="Westbye A.B."/>
            <person name="Yadav S."/>
            <person name="Hopmans E.C."/>
            <person name="Dutilh B.E."/>
            <person name="Sinninghe Damste J.S."/>
        </authorList>
    </citation>
    <scope>NUCLEOTIDE SEQUENCE [LARGE SCALE GENOMIC DNA]</scope>
    <source>
        <strain evidence="11">NIOZ-UU27</strain>
    </source>
</reference>
<evidence type="ECO:0000256" key="6">
    <source>
        <dbReference type="ARBA" id="ARBA00023010"/>
    </source>
</evidence>
<dbReference type="HAMAP" id="MF_00236">
    <property type="entry name" value="TatA_E"/>
    <property type="match status" value="1"/>
</dbReference>
<dbReference type="AlphaFoldDB" id="A0A8J6MY45"/>
<evidence type="ECO:0000256" key="5">
    <source>
        <dbReference type="ARBA" id="ARBA00022989"/>
    </source>
</evidence>
<accession>A0A8J6MY45</accession>
<evidence type="ECO:0000256" key="2">
    <source>
        <dbReference type="ARBA" id="ARBA00022448"/>
    </source>
</evidence>
<keyword evidence="5 9" id="KW-1133">Transmembrane helix</keyword>
<comment type="function">
    <text evidence="9">Part of the twin-arginine translocation (Tat) system that transports large folded proteins containing a characteristic twin-arginine motif in their signal peptide across membranes. TatA could form the protein-conducting channel of the Tat system.</text>
</comment>
<comment type="similarity">
    <text evidence="9">Belongs to the TatA/E family.</text>
</comment>
<sequence>MFGMGMPELIIILVIAVIVIGPKKLPDLAKSLGKGMSEFKKATQEIKESLDMEEEFKEVKEDLVDSVSGLNKPLDLEHDKPPEDEPPKYDDFDAMLDDYDQAKQKEEEKNEPLKEEMARKDSGPSTEKNQDD</sequence>
<comment type="subunit">
    <text evidence="9">Forms a complex with TatC.</text>
</comment>
<evidence type="ECO:0000256" key="1">
    <source>
        <dbReference type="ARBA" id="ARBA00004167"/>
    </source>
</evidence>
<evidence type="ECO:0000313" key="11">
    <source>
        <dbReference type="EMBL" id="MBC8176830.1"/>
    </source>
</evidence>
<dbReference type="GO" id="GO:0033281">
    <property type="term" value="C:TAT protein transport complex"/>
    <property type="evidence" value="ECO:0007669"/>
    <property type="project" value="UniProtKB-UniRule"/>
</dbReference>
<keyword evidence="7 9" id="KW-0472">Membrane</keyword>
<keyword evidence="4 9" id="KW-0653">Protein transport</keyword>
<comment type="caution">
    <text evidence="11">The sequence shown here is derived from an EMBL/GenBank/DDBJ whole genome shotgun (WGS) entry which is preliminary data.</text>
</comment>
<protein>
    <recommendedName>
        <fullName evidence="9">Sec-independent protein translocase protein TatA</fullName>
    </recommendedName>
</protein>
<comment type="function">
    <text evidence="8">Part of the twin-arginine translocation (Tat) system that transports large folded proteins containing a characteristic twin-arginine motif in their signal peptide across the thylakoid membrane. Involved in delta pH-dependent protein transport required for chloroplast development, especially thylakoid membrane formation. TATC and TATB mediate precursor recognition, whereas TATA facilitates translocation.</text>
</comment>
<keyword evidence="9" id="KW-1003">Cell membrane</keyword>
<dbReference type="GO" id="GO:0043953">
    <property type="term" value="P:protein transport by the Tat complex"/>
    <property type="evidence" value="ECO:0007669"/>
    <property type="project" value="UniProtKB-UniRule"/>
</dbReference>
<dbReference type="EMBL" id="JACNJD010000166">
    <property type="protein sequence ID" value="MBC8176830.1"/>
    <property type="molecule type" value="Genomic_DNA"/>
</dbReference>
<dbReference type="InterPro" id="IPR003369">
    <property type="entry name" value="TatA/B/E"/>
</dbReference>
<keyword evidence="6 9" id="KW-0811">Translocation</keyword>
<dbReference type="InterPro" id="IPR006312">
    <property type="entry name" value="TatA/E"/>
</dbReference>
<feature type="compositionally biased region" description="Basic and acidic residues" evidence="10">
    <location>
        <begin position="74"/>
        <end position="91"/>
    </location>
</feature>
<dbReference type="GO" id="GO:0008320">
    <property type="term" value="F:protein transmembrane transporter activity"/>
    <property type="evidence" value="ECO:0007669"/>
    <property type="project" value="UniProtKB-UniRule"/>
</dbReference>
<evidence type="ECO:0000313" key="12">
    <source>
        <dbReference type="Proteomes" id="UP000650524"/>
    </source>
</evidence>
<name>A0A8J6MY45_9DELT</name>
<evidence type="ECO:0000256" key="10">
    <source>
        <dbReference type="SAM" id="MobiDB-lite"/>
    </source>
</evidence>
<dbReference type="PANTHER" id="PTHR33162:SF1">
    <property type="entry name" value="SEC-INDEPENDENT PROTEIN TRANSLOCASE PROTEIN TATA, CHLOROPLASTIC"/>
    <property type="match status" value="1"/>
</dbReference>
<evidence type="ECO:0000256" key="9">
    <source>
        <dbReference type="HAMAP-Rule" id="MF_00236"/>
    </source>
</evidence>
<dbReference type="Proteomes" id="UP000650524">
    <property type="component" value="Unassembled WGS sequence"/>
</dbReference>
<comment type="subcellular location">
    <subcellularLocation>
        <location evidence="9">Cell membrane</location>
        <topology evidence="9">Single-pass membrane protein</topology>
    </subcellularLocation>
    <subcellularLocation>
        <location evidence="1">Membrane</location>
        <topology evidence="1">Single-pass membrane protein</topology>
    </subcellularLocation>
</comment>
<keyword evidence="3 9" id="KW-0812">Transmembrane</keyword>
<feature type="compositionally biased region" description="Basic and acidic residues" evidence="10">
    <location>
        <begin position="100"/>
        <end position="132"/>
    </location>
</feature>
<proteinExistence type="inferred from homology"/>
<evidence type="ECO:0000256" key="7">
    <source>
        <dbReference type="ARBA" id="ARBA00023136"/>
    </source>
</evidence>
<gene>
    <name evidence="9 11" type="primary">tatA</name>
    <name evidence="11" type="ORF">H8E19_05450</name>
</gene>
<feature type="region of interest" description="Disordered" evidence="10">
    <location>
        <begin position="67"/>
        <end position="132"/>
    </location>
</feature>
<keyword evidence="2 9" id="KW-0813">Transport</keyword>
<dbReference type="PANTHER" id="PTHR33162">
    <property type="entry name" value="SEC-INDEPENDENT PROTEIN TRANSLOCASE PROTEIN TATA, CHLOROPLASTIC"/>
    <property type="match status" value="1"/>
</dbReference>
<dbReference type="Pfam" id="PF02416">
    <property type="entry name" value="TatA_B_E"/>
    <property type="match status" value="1"/>
</dbReference>
<dbReference type="PRINTS" id="PR01506">
    <property type="entry name" value="TATBPROTEIN"/>
</dbReference>
<dbReference type="GO" id="GO:0006886">
    <property type="term" value="P:intracellular protein transport"/>
    <property type="evidence" value="ECO:0007669"/>
    <property type="project" value="UniProtKB-ARBA"/>
</dbReference>
<dbReference type="Gene3D" id="1.20.5.3310">
    <property type="match status" value="1"/>
</dbReference>